<sequence length="73" mass="8559">MCQCLFLLTSDFMSLCAMDLDMFIKRYQGKKQTFWLALEHPLTTNEKDLSSDWSPPRKMNFGYGKRCLAIETL</sequence>
<dbReference type="EMBL" id="CM047591">
    <property type="protein sequence ID" value="KAI9919181.1"/>
    <property type="molecule type" value="Genomic_DNA"/>
</dbReference>
<organism evidence="1 2">
    <name type="scientific">Peronosclerospora sorghi</name>
    <dbReference type="NCBI Taxonomy" id="230839"/>
    <lineage>
        <taxon>Eukaryota</taxon>
        <taxon>Sar</taxon>
        <taxon>Stramenopiles</taxon>
        <taxon>Oomycota</taxon>
        <taxon>Peronosporomycetes</taxon>
        <taxon>Peronosporales</taxon>
        <taxon>Peronosporaceae</taxon>
        <taxon>Peronosclerospora</taxon>
    </lineage>
</organism>
<accession>A0ACC0WLJ3</accession>
<proteinExistence type="predicted"/>
<reference evidence="1 2" key="1">
    <citation type="journal article" date="2022" name="bioRxiv">
        <title>The genome of the oomycete Peronosclerospora sorghi, a cosmopolitan pathogen of maize and sorghum, is inflated with dispersed pseudogenes.</title>
        <authorList>
            <person name="Fletcher K."/>
            <person name="Martin F."/>
            <person name="Isakeit T."/>
            <person name="Cavanaugh K."/>
            <person name="Magill C."/>
            <person name="Michelmore R."/>
        </authorList>
    </citation>
    <scope>NUCLEOTIDE SEQUENCE [LARGE SCALE GENOMIC DNA]</scope>
    <source>
        <strain evidence="1">P6</strain>
    </source>
</reference>
<evidence type="ECO:0000313" key="1">
    <source>
        <dbReference type="EMBL" id="KAI9919181.1"/>
    </source>
</evidence>
<evidence type="ECO:0000313" key="2">
    <source>
        <dbReference type="Proteomes" id="UP001163321"/>
    </source>
</evidence>
<name>A0ACC0WLJ3_9STRA</name>
<comment type="caution">
    <text evidence="1">The sequence shown here is derived from an EMBL/GenBank/DDBJ whole genome shotgun (WGS) entry which is preliminary data.</text>
</comment>
<protein>
    <submittedName>
        <fullName evidence="1">Uncharacterized protein</fullName>
    </submittedName>
</protein>
<dbReference type="Proteomes" id="UP001163321">
    <property type="component" value="Chromosome 12"/>
</dbReference>
<keyword evidence="2" id="KW-1185">Reference proteome</keyword>
<gene>
    <name evidence="1" type="ORF">PsorP6_011345</name>
</gene>